<evidence type="ECO:0000313" key="4">
    <source>
        <dbReference type="EMBL" id="MBA4626235.1"/>
    </source>
</evidence>
<organism evidence="4">
    <name type="scientific">Opuntia streptacantha</name>
    <name type="common">Prickly pear cactus</name>
    <name type="synonym">Opuntia cardona</name>
    <dbReference type="NCBI Taxonomy" id="393608"/>
    <lineage>
        <taxon>Eukaryota</taxon>
        <taxon>Viridiplantae</taxon>
        <taxon>Streptophyta</taxon>
        <taxon>Embryophyta</taxon>
        <taxon>Tracheophyta</taxon>
        <taxon>Spermatophyta</taxon>
        <taxon>Magnoliopsida</taxon>
        <taxon>eudicotyledons</taxon>
        <taxon>Gunneridae</taxon>
        <taxon>Pentapetalae</taxon>
        <taxon>Caryophyllales</taxon>
        <taxon>Cactineae</taxon>
        <taxon>Cactaceae</taxon>
        <taxon>Opuntioideae</taxon>
        <taxon>Opuntia</taxon>
    </lineage>
</organism>
<dbReference type="GO" id="GO:0003871">
    <property type="term" value="F:5-methyltetrahydropteroyltriglutamate-homocysteine S-methyltransferase activity"/>
    <property type="evidence" value="ECO:0007669"/>
    <property type="project" value="UniProtKB-EC"/>
</dbReference>
<dbReference type="GO" id="GO:0005886">
    <property type="term" value="C:plasma membrane"/>
    <property type="evidence" value="ECO:0007669"/>
    <property type="project" value="TreeGrafter"/>
</dbReference>
<dbReference type="EC" id="2.1.1.14" evidence="4"/>
<dbReference type="InterPro" id="IPR001245">
    <property type="entry name" value="Ser-Thr/Tyr_kinase_cat_dom"/>
</dbReference>
<dbReference type="Pfam" id="PF07714">
    <property type="entry name" value="PK_Tyr_Ser-Thr"/>
    <property type="match status" value="1"/>
</dbReference>
<name>A0A7C8YU63_OPUST</name>
<dbReference type="GO" id="GO:0032259">
    <property type="term" value="P:methylation"/>
    <property type="evidence" value="ECO:0007669"/>
    <property type="project" value="UniProtKB-KW"/>
</dbReference>
<dbReference type="PANTHER" id="PTHR27005">
    <property type="entry name" value="WALL-ASSOCIATED RECEPTOR KINASE-LIKE 21"/>
    <property type="match status" value="1"/>
</dbReference>
<keyword evidence="4" id="KW-0489">Methyltransferase</keyword>
<dbReference type="InterPro" id="IPR000719">
    <property type="entry name" value="Prot_kinase_dom"/>
</dbReference>
<dbReference type="EMBL" id="GISG01055580">
    <property type="protein sequence ID" value="MBA4626235.1"/>
    <property type="molecule type" value="Transcribed_RNA"/>
</dbReference>
<dbReference type="GO" id="GO:0004674">
    <property type="term" value="F:protein serine/threonine kinase activity"/>
    <property type="evidence" value="ECO:0007669"/>
    <property type="project" value="TreeGrafter"/>
</dbReference>
<proteinExistence type="predicted"/>
<evidence type="ECO:0000256" key="2">
    <source>
        <dbReference type="ARBA" id="ARBA00022840"/>
    </source>
</evidence>
<dbReference type="GO" id="GO:0005524">
    <property type="term" value="F:ATP binding"/>
    <property type="evidence" value="ECO:0007669"/>
    <property type="project" value="UniProtKB-KW"/>
</dbReference>
<accession>A0A7C8YU63</accession>
<protein>
    <submittedName>
        <fullName evidence="4">5-methyltetrahydropteroyltriglutamate--homocysteine S-methyltransferase</fullName>
        <ecNumber evidence="4">2.1.1.14</ecNumber>
    </submittedName>
</protein>
<dbReference type="Gene3D" id="1.10.510.10">
    <property type="entry name" value="Transferase(Phosphotransferase) domain 1"/>
    <property type="match status" value="1"/>
</dbReference>
<evidence type="ECO:0000259" key="3">
    <source>
        <dbReference type="PROSITE" id="PS50011"/>
    </source>
</evidence>
<dbReference type="InterPro" id="IPR011009">
    <property type="entry name" value="Kinase-like_dom_sf"/>
</dbReference>
<keyword evidence="4" id="KW-0808">Transferase</keyword>
<dbReference type="PANTHER" id="PTHR27005:SF466">
    <property type="entry name" value="NON-FUNCTIONAL PSEUDOKINASE ZED1-LIKE"/>
    <property type="match status" value="1"/>
</dbReference>
<dbReference type="GO" id="GO:0007166">
    <property type="term" value="P:cell surface receptor signaling pathway"/>
    <property type="evidence" value="ECO:0007669"/>
    <property type="project" value="InterPro"/>
</dbReference>
<dbReference type="PROSITE" id="PS50011">
    <property type="entry name" value="PROTEIN_KINASE_DOM"/>
    <property type="match status" value="1"/>
</dbReference>
<dbReference type="AlphaFoldDB" id="A0A7C8YU63"/>
<dbReference type="SUPFAM" id="SSF56112">
    <property type="entry name" value="Protein kinase-like (PK-like)"/>
    <property type="match status" value="1"/>
</dbReference>
<evidence type="ECO:0000256" key="1">
    <source>
        <dbReference type="ARBA" id="ARBA00022741"/>
    </source>
</evidence>
<reference evidence="4" key="2">
    <citation type="submission" date="2020-07" db="EMBL/GenBank/DDBJ databases">
        <authorList>
            <person name="Vera ALvarez R."/>
            <person name="Arias-Moreno D.M."/>
            <person name="Jimenez-Jacinto V."/>
            <person name="Jimenez-Bremont J.F."/>
            <person name="Swaminathan K."/>
            <person name="Moose S.P."/>
            <person name="Guerrero-Gonzalez M.L."/>
            <person name="Marino-Ramirez L."/>
            <person name="Landsman D."/>
            <person name="Rodriguez-Kessler M."/>
            <person name="Delgado-Sanchez P."/>
        </authorList>
    </citation>
    <scope>NUCLEOTIDE SEQUENCE</scope>
    <source>
        <tissue evidence="4">Cladode</tissue>
    </source>
</reference>
<dbReference type="InterPro" id="IPR045274">
    <property type="entry name" value="WAK-like"/>
</dbReference>
<keyword evidence="2" id="KW-0067">ATP-binding</keyword>
<sequence>MNSLKEDALPIKFMGRLKTTCELRWKIRLKIGYEIANALAYLQNGFHTPVIHRNLSARDVFLDENYVAKISGFFLSVSIPEGEEHLMDAIVGTNGYSEPEYMVSGKLTKTTDVFLFGVLFLELLANRRWLDMKLSVSKHPSEKVSDHCRDGRMDKLLDEGILEEIKGNRKQQEVVEVLQLISRCLASKGDDRPDIVDVATALKKFL</sequence>
<feature type="domain" description="Protein kinase" evidence="3">
    <location>
        <begin position="1"/>
        <end position="206"/>
    </location>
</feature>
<keyword evidence="1" id="KW-0547">Nucleotide-binding</keyword>
<reference evidence="4" key="1">
    <citation type="journal article" date="2013" name="J. Plant Res.">
        <title>Effect of fungi and light on seed germination of three Opuntia species from semiarid lands of central Mexico.</title>
        <authorList>
            <person name="Delgado-Sanchez P."/>
            <person name="Jimenez-Bremont J.F."/>
            <person name="Guerrero-Gonzalez Mde L."/>
            <person name="Flores J."/>
        </authorList>
    </citation>
    <scope>NUCLEOTIDE SEQUENCE</scope>
    <source>
        <tissue evidence="4">Cladode</tissue>
    </source>
</reference>